<dbReference type="InterPro" id="IPR017871">
    <property type="entry name" value="ABC_transporter-like_CS"/>
</dbReference>
<keyword evidence="3" id="KW-0547">Nucleotide-binding</keyword>
<evidence type="ECO:0000256" key="3">
    <source>
        <dbReference type="ARBA" id="ARBA00022741"/>
    </source>
</evidence>
<sequence length="215" mass="23834">MIELNKVSKSYGSKHQKHDVLDGVSLTFESNGTYSLVGPSGSGKTTFLNILSGLDSFDDGSIVVNGTDIANLNQDELSKLRRDYFSFAYQFHYLLENLTVFENCLASDLSARESDIKSILENLGIGGLAHKFPSQISGGERQRASLARALTKKPKILLLDEPTGNLDENNSAVVQELLLNYAKQNNCLMIYVTHDLPFAERADKILRIENKNLSF</sequence>
<dbReference type="SMART" id="SM00382">
    <property type="entry name" value="AAA"/>
    <property type="match status" value="1"/>
</dbReference>
<protein>
    <submittedName>
        <fullName evidence="6">ABC transporter ATP-binding protein</fullName>
    </submittedName>
</protein>
<reference evidence="6 7" key="1">
    <citation type="journal article" date="2018" name="Microbiome">
        <title>Fine metagenomic profile of the Mediterranean stratified and mixed water columns revealed by assembly and recruitment.</title>
        <authorList>
            <person name="Haro-Moreno J.M."/>
            <person name="Lopez-Perez M."/>
            <person name="De La Torre J.R."/>
            <person name="Picazo A."/>
            <person name="Camacho A."/>
            <person name="Rodriguez-Valera F."/>
        </authorList>
    </citation>
    <scope>NUCLEOTIDE SEQUENCE [LARGE SCALE GENOMIC DNA]</scope>
    <source>
        <strain evidence="6">MED-G83</strain>
    </source>
</reference>
<evidence type="ECO:0000313" key="6">
    <source>
        <dbReference type="EMBL" id="RCL37739.1"/>
    </source>
</evidence>
<dbReference type="CDD" id="cd03255">
    <property type="entry name" value="ABC_MJ0796_LolCDE_FtsE"/>
    <property type="match status" value="1"/>
</dbReference>
<dbReference type="Gene3D" id="3.40.50.300">
    <property type="entry name" value="P-loop containing nucleotide triphosphate hydrolases"/>
    <property type="match status" value="1"/>
</dbReference>
<evidence type="ECO:0000313" key="7">
    <source>
        <dbReference type="Proteomes" id="UP000252147"/>
    </source>
</evidence>
<dbReference type="EMBL" id="QOPD01000007">
    <property type="protein sequence ID" value="RCL37739.1"/>
    <property type="molecule type" value="Genomic_DNA"/>
</dbReference>
<evidence type="ECO:0000259" key="5">
    <source>
        <dbReference type="PROSITE" id="PS50893"/>
    </source>
</evidence>
<keyword evidence="4 6" id="KW-0067">ATP-binding</keyword>
<evidence type="ECO:0000256" key="2">
    <source>
        <dbReference type="ARBA" id="ARBA00022448"/>
    </source>
</evidence>
<dbReference type="SUPFAM" id="SSF52540">
    <property type="entry name" value="P-loop containing nucleoside triphosphate hydrolases"/>
    <property type="match status" value="1"/>
</dbReference>
<accession>A0A368BKA1</accession>
<name>A0A368BKA1_9GAMM</name>
<dbReference type="InterPro" id="IPR027417">
    <property type="entry name" value="P-loop_NTPase"/>
</dbReference>
<evidence type="ECO:0000256" key="4">
    <source>
        <dbReference type="ARBA" id="ARBA00022840"/>
    </source>
</evidence>
<dbReference type="GO" id="GO:0005524">
    <property type="term" value="F:ATP binding"/>
    <property type="evidence" value="ECO:0007669"/>
    <property type="project" value="UniProtKB-KW"/>
</dbReference>
<dbReference type="PROSITE" id="PS00211">
    <property type="entry name" value="ABC_TRANSPORTER_1"/>
    <property type="match status" value="1"/>
</dbReference>
<dbReference type="PANTHER" id="PTHR42798">
    <property type="entry name" value="LIPOPROTEIN-RELEASING SYSTEM ATP-BINDING PROTEIN LOLD"/>
    <property type="match status" value="1"/>
</dbReference>
<feature type="domain" description="ABC transporter" evidence="5">
    <location>
        <begin position="2"/>
        <end position="215"/>
    </location>
</feature>
<proteinExistence type="inferred from homology"/>
<dbReference type="InterPro" id="IPR017911">
    <property type="entry name" value="MacB-like_ATP-bd"/>
</dbReference>
<dbReference type="InterPro" id="IPR003593">
    <property type="entry name" value="AAA+_ATPase"/>
</dbReference>
<keyword evidence="2" id="KW-0813">Transport</keyword>
<dbReference type="PROSITE" id="PS50893">
    <property type="entry name" value="ABC_TRANSPORTER_2"/>
    <property type="match status" value="1"/>
</dbReference>
<comment type="similarity">
    <text evidence="1">Belongs to the ABC transporter superfamily.</text>
</comment>
<dbReference type="InterPro" id="IPR003439">
    <property type="entry name" value="ABC_transporter-like_ATP-bd"/>
</dbReference>
<dbReference type="Pfam" id="PF00005">
    <property type="entry name" value="ABC_tran"/>
    <property type="match status" value="1"/>
</dbReference>
<dbReference type="AlphaFoldDB" id="A0A368BKA1"/>
<organism evidence="6 7">
    <name type="scientific">SAR86 cluster bacterium</name>
    <dbReference type="NCBI Taxonomy" id="2030880"/>
    <lineage>
        <taxon>Bacteria</taxon>
        <taxon>Pseudomonadati</taxon>
        <taxon>Pseudomonadota</taxon>
        <taxon>Gammaproteobacteria</taxon>
        <taxon>SAR86 cluster</taxon>
    </lineage>
</organism>
<dbReference type="Proteomes" id="UP000252147">
    <property type="component" value="Unassembled WGS sequence"/>
</dbReference>
<evidence type="ECO:0000256" key="1">
    <source>
        <dbReference type="ARBA" id="ARBA00005417"/>
    </source>
</evidence>
<dbReference type="GO" id="GO:0016887">
    <property type="term" value="F:ATP hydrolysis activity"/>
    <property type="evidence" value="ECO:0007669"/>
    <property type="project" value="InterPro"/>
</dbReference>
<gene>
    <name evidence="6" type="ORF">DBW97_04175</name>
</gene>
<dbReference type="PANTHER" id="PTHR42798:SF7">
    <property type="entry name" value="ALPHA-D-RIBOSE 1-METHYLPHOSPHONATE 5-TRIPHOSPHATE SYNTHASE SUBUNIT PHNL"/>
    <property type="match status" value="1"/>
</dbReference>
<comment type="caution">
    <text evidence="6">The sequence shown here is derived from an EMBL/GenBank/DDBJ whole genome shotgun (WGS) entry which is preliminary data.</text>
</comment>